<keyword evidence="2" id="KW-1185">Reference proteome</keyword>
<protein>
    <submittedName>
        <fullName evidence="1">Uncharacterized protein</fullName>
    </submittedName>
</protein>
<organism evidence="1 2">
    <name type="scientific">Septoria linicola</name>
    <dbReference type="NCBI Taxonomy" id="215465"/>
    <lineage>
        <taxon>Eukaryota</taxon>
        <taxon>Fungi</taxon>
        <taxon>Dikarya</taxon>
        <taxon>Ascomycota</taxon>
        <taxon>Pezizomycotina</taxon>
        <taxon>Dothideomycetes</taxon>
        <taxon>Dothideomycetidae</taxon>
        <taxon>Mycosphaerellales</taxon>
        <taxon>Mycosphaerellaceae</taxon>
        <taxon>Septoria</taxon>
    </lineage>
</organism>
<name>A0A9Q9AR27_9PEZI</name>
<dbReference type="EMBL" id="CP099422">
    <property type="protein sequence ID" value="USW52974.1"/>
    <property type="molecule type" value="Genomic_DNA"/>
</dbReference>
<reference evidence="1" key="1">
    <citation type="submission" date="2022-06" db="EMBL/GenBank/DDBJ databases">
        <title>Complete genome sequences of two strains of the flax pathogen Septoria linicola.</title>
        <authorList>
            <person name="Lapalu N."/>
            <person name="Simon A."/>
            <person name="Demenou B."/>
            <person name="Paumier D."/>
            <person name="Guillot M.-P."/>
            <person name="Gout L."/>
            <person name="Valade R."/>
        </authorList>
    </citation>
    <scope>NUCLEOTIDE SEQUENCE</scope>
    <source>
        <strain evidence="1">SE15195</strain>
    </source>
</reference>
<evidence type="ECO:0000313" key="2">
    <source>
        <dbReference type="Proteomes" id="UP001056384"/>
    </source>
</evidence>
<dbReference type="AlphaFoldDB" id="A0A9Q9AR27"/>
<gene>
    <name evidence="1" type="ORF">Slin15195_G062930</name>
</gene>
<proteinExistence type="predicted"/>
<evidence type="ECO:0000313" key="1">
    <source>
        <dbReference type="EMBL" id="USW52974.1"/>
    </source>
</evidence>
<sequence length="229" mass="25047">MSSPKPTTPSTNATRQSTQIFSTAPSAGADLPPGIPVSMIELCTYYPHATQRPDLIRRGVRSRWHSTTFAKAQLEARAAGTYTLLDLEKRDDTVRQQVAETFRQLGTTATAWSESPAGKPYDKPFPGTGRYEDLWHVDGLGHGKTGSSGAPTLGELVKGVKKFPKGEDRGVLTMVLDWAMEQGEEVLREMTTEDVKGIVEEQGFESPKGARGLNWDREALARLALVCDV</sequence>
<dbReference type="Proteomes" id="UP001056384">
    <property type="component" value="Chromosome 5"/>
</dbReference>
<accession>A0A9Q9AR27</accession>